<name>A0A1Y6KTV6_9GAMM</name>
<reference evidence="2" key="1">
    <citation type="submission" date="2017-06" db="EMBL/GenBank/DDBJ databases">
        <authorList>
            <person name="Rodrigo-Torres L."/>
            <person name="Arahal R. D."/>
            <person name="Lucena T."/>
        </authorList>
    </citation>
    <scope>NUCLEOTIDE SEQUENCE [LARGE SCALE GENOMIC DNA]</scope>
    <source>
        <strain evidence="2">type strain: CECT 9192</strain>
    </source>
</reference>
<organism evidence="1 2">
    <name type="scientific">Photobacterium aquimaris</name>
    <dbReference type="NCBI Taxonomy" id="512643"/>
    <lineage>
        <taxon>Bacteria</taxon>
        <taxon>Pseudomonadati</taxon>
        <taxon>Pseudomonadota</taxon>
        <taxon>Gammaproteobacteria</taxon>
        <taxon>Vibrionales</taxon>
        <taxon>Vibrionaceae</taxon>
        <taxon>Photobacterium</taxon>
    </lineage>
</organism>
<dbReference type="RefSeq" id="WP_087819833.1">
    <property type="nucleotide sequence ID" value="NZ_FYAH01000001.1"/>
</dbReference>
<dbReference type="EMBL" id="FYAH01000001">
    <property type="protein sequence ID" value="SMY15630.1"/>
    <property type="molecule type" value="Genomic_DNA"/>
</dbReference>
<dbReference type="AlphaFoldDB" id="A0A1Y6KTV6"/>
<evidence type="ECO:0000313" key="2">
    <source>
        <dbReference type="Proteomes" id="UP000196485"/>
    </source>
</evidence>
<dbReference type="PROSITE" id="PS51257">
    <property type="entry name" value="PROKAR_LIPOPROTEIN"/>
    <property type="match status" value="1"/>
</dbReference>
<sequence>MNKIISGAIILLLTGCTEIPNDTTLEKAFYSAAQSSKANTILTVDNFVKVSGYIKQDYYIAEISYDIRFISNQEEQQIVNKDTLTSGLGLHALSMEYGQYKLGDISSNQQQVIFIKTSTGWQVKA</sequence>
<keyword evidence="2" id="KW-1185">Reference proteome</keyword>
<proteinExistence type="predicted"/>
<dbReference type="Proteomes" id="UP000196485">
    <property type="component" value="Unassembled WGS sequence"/>
</dbReference>
<protein>
    <submittedName>
        <fullName evidence="1">Uncharacterized protein</fullName>
    </submittedName>
</protein>
<evidence type="ECO:0000313" key="1">
    <source>
        <dbReference type="EMBL" id="SMY15630.1"/>
    </source>
</evidence>
<gene>
    <name evidence="1" type="ORF">PAQU9191_00853</name>
</gene>
<accession>A0A1Y6KTV6</accession>